<evidence type="ECO:0000256" key="8">
    <source>
        <dbReference type="PROSITE-ProRule" id="PRU00071"/>
    </source>
</evidence>
<evidence type="ECO:0000259" key="11">
    <source>
        <dbReference type="PROSITE" id="PS50884"/>
    </source>
</evidence>
<comment type="subcellular location">
    <subcellularLocation>
        <location evidence="8 9">Nucleus</location>
    </subcellularLocation>
</comment>
<evidence type="ECO:0000313" key="12">
    <source>
        <dbReference type="EMBL" id="CAI8598428.1"/>
    </source>
</evidence>
<evidence type="ECO:0000256" key="10">
    <source>
        <dbReference type="SAM" id="MobiDB-lite"/>
    </source>
</evidence>
<feature type="compositionally biased region" description="Low complexity" evidence="10">
    <location>
        <begin position="170"/>
        <end position="186"/>
    </location>
</feature>
<dbReference type="PANTHER" id="PTHR31992">
    <property type="entry name" value="DOF ZINC FINGER PROTEIN DOF1.4-RELATED"/>
    <property type="match status" value="1"/>
</dbReference>
<evidence type="ECO:0000256" key="9">
    <source>
        <dbReference type="RuleBase" id="RU369094"/>
    </source>
</evidence>
<gene>
    <name evidence="12" type="ORF">VFH_II127000</name>
</gene>
<feature type="region of interest" description="Disordered" evidence="10">
    <location>
        <begin position="154"/>
        <end position="192"/>
    </location>
</feature>
<dbReference type="Proteomes" id="UP001157006">
    <property type="component" value="Chromosome 2"/>
</dbReference>
<keyword evidence="13" id="KW-1185">Reference proteome</keyword>
<dbReference type="PROSITE" id="PS01361">
    <property type="entry name" value="ZF_DOF_1"/>
    <property type="match status" value="1"/>
</dbReference>
<proteinExistence type="predicted"/>
<dbReference type="PANTHER" id="PTHR31992:SF316">
    <property type="entry name" value="DOF ZINC FINGER PROTEIN DOF1.2"/>
    <property type="match status" value="1"/>
</dbReference>
<protein>
    <recommendedName>
        <fullName evidence="9">Dof zinc finger protein</fullName>
    </recommendedName>
</protein>
<evidence type="ECO:0000256" key="1">
    <source>
        <dbReference type="ARBA" id="ARBA00022723"/>
    </source>
</evidence>
<keyword evidence="5 8" id="KW-0238">DNA-binding</keyword>
<comment type="function">
    <text evidence="9">Transcription factor that binds specifically to a 5'-AA[AG]G-3' consensus core sequence.</text>
</comment>
<name>A0AAV0ZMV1_VICFA</name>
<keyword evidence="7 8" id="KW-0539">Nucleus</keyword>
<evidence type="ECO:0000256" key="2">
    <source>
        <dbReference type="ARBA" id="ARBA00022771"/>
    </source>
</evidence>
<dbReference type="InterPro" id="IPR045174">
    <property type="entry name" value="Dof"/>
</dbReference>
<evidence type="ECO:0000313" key="13">
    <source>
        <dbReference type="Proteomes" id="UP001157006"/>
    </source>
</evidence>
<evidence type="ECO:0000256" key="5">
    <source>
        <dbReference type="ARBA" id="ARBA00023125"/>
    </source>
</evidence>
<keyword evidence="2 8" id="KW-0863">Zinc-finger</keyword>
<accession>A0AAV0ZMV1</accession>
<dbReference type="GO" id="GO:0008270">
    <property type="term" value="F:zinc ion binding"/>
    <property type="evidence" value="ECO:0007669"/>
    <property type="project" value="UniProtKB-KW"/>
</dbReference>
<dbReference type="EMBL" id="OX451737">
    <property type="protein sequence ID" value="CAI8598428.1"/>
    <property type="molecule type" value="Genomic_DNA"/>
</dbReference>
<dbReference type="AlphaFoldDB" id="A0AAV0ZMV1"/>
<keyword evidence="3 9" id="KW-0862">Zinc</keyword>
<dbReference type="Pfam" id="PF02701">
    <property type="entry name" value="Zn_ribbon_Dof"/>
    <property type="match status" value="1"/>
</dbReference>
<dbReference type="InterPro" id="IPR003851">
    <property type="entry name" value="Znf_Dof"/>
</dbReference>
<evidence type="ECO:0000256" key="4">
    <source>
        <dbReference type="ARBA" id="ARBA00023015"/>
    </source>
</evidence>
<dbReference type="GO" id="GO:0003677">
    <property type="term" value="F:DNA binding"/>
    <property type="evidence" value="ECO:0007669"/>
    <property type="project" value="UniProtKB-UniRule"/>
</dbReference>
<evidence type="ECO:0000256" key="7">
    <source>
        <dbReference type="ARBA" id="ARBA00023242"/>
    </source>
</evidence>
<sequence length="322" mass="36059">MFQQRHNNITTSELDQMLHMLSSSSFSNPMPFSTTSMDQSNSKWKPHVEIAPNCPRCASTNTKFCYYNNYSLSQPRYFCKGCRRYWTKGGSLRNVPVGGGCRKHRRGKVVRNLHTDHLSTDGSDSVDGDQQSQNNVSRDIDMAVVFAKFLNQNTSSTHHGDHEEIETESEANNNNGSCSSNMNNLSTPDSVETENDAVIHPDAVVVNGDPFDQEMSLSEFEGFLGVDEDVVQDVLWPDSSDAMMVSMSTWQQPPPSMMQMEVDYSMPLPLPLNEDDNHDELLLPVTINSNSASVNLINDSWSNSWDSFDLSTMEVFSSSSRP</sequence>
<evidence type="ECO:0000256" key="6">
    <source>
        <dbReference type="ARBA" id="ARBA00023163"/>
    </source>
</evidence>
<organism evidence="12 13">
    <name type="scientific">Vicia faba</name>
    <name type="common">Broad bean</name>
    <name type="synonym">Faba vulgaris</name>
    <dbReference type="NCBI Taxonomy" id="3906"/>
    <lineage>
        <taxon>Eukaryota</taxon>
        <taxon>Viridiplantae</taxon>
        <taxon>Streptophyta</taxon>
        <taxon>Embryophyta</taxon>
        <taxon>Tracheophyta</taxon>
        <taxon>Spermatophyta</taxon>
        <taxon>Magnoliopsida</taxon>
        <taxon>eudicotyledons</taxon>
        <taxon>Gunneridae</taxon>
        <taxon>Pentapetalae</taxon>
        <taxon>rosids</taxon>
        <taxon>fabids</taxon>
        <taxon>Fabales</taxon>
        <taxon>Fabaceae</taxon>
        <taxon>Papilionoideae</taxon>
        <taxon>50 kb inversion clade</taxon>
        <taxon>NPAAA clade</taxon>
        <taxon>Hologalegina</taxon>
        <taxon>IRL clade</taxon>
        <taxon>Fabeae</taxon>
        <taxon>Vicia</taxon>
    </lineage>
</organism>
<keyword evidence="6 9" id="KW-0804">Transcription</keyword>
<feature type="domain" description="Dof-type" evidence="11">
    <location>
        <begin position="52"/>
        <end position="106"/>
    </location>
</feature>
<dbReference type="PROSITE" id="PS50884">
    <property type="entry name" value="ZF_DOF_2"/>
    <property type="match status" value="1"/>
</dbReference>
<dbReference type="GO" id="GO:0003700">
    <property type="term" value="F:DNA-binding transcription factor activity"/>
    <property type="evidence" value="ECO:0007669"/>
    <property type="project" value="UniProtKB-UniRule"/>
</dbReference>
<keyword evidence="1 9" id="KW-0479">Metal-binding</keyword>
<reference evidence="12 13" key="1">
    <citation type="submission" date="2023-01" db="EMBL/GenBank/DDBJ databases">
        <authorList>
            <person name="Kreplak J."/>
        </authorList>
    </citation>
    <scope>NUCLEOTIDE SEQUENCE [LARGE SCALE GENOMIC DNA]</scope>
</reference>
<evidence type="ECO:0000256" key="3">
    <source>
        <dbReference type="ARBA" id="ARBA00022833"/>
    </source>
</evidence>
<keyword evidence="4 9" id="KW-0805">Transcription regulation</keyword>
<dbReference type="GO" id="GO:0005634">
    <property type="term" value="C:nucleus"/>
    <property type="evidence" value="ECO:0007669"/>
    <property type="project" value="UniProtKB-SubCell"/>
</dbReference>